<reference evidence="2" key="1">
    <citation type="submission" date="2024-07" db="EMBL/GenBank/DDBJ databases">
        <title>Two chromosome-level genome assemblies of Korean endemic species Abeliophyllum distichum and Forsythia ovata (Oleaceae).</title>
        <authorList>
            <person name="Jang H."/>
        </authorList>
    </citation>
    <scope>NUCLEOTIDE SEQUENCE [LARGE SCALE GENOMIC DNA]</scope>
</reference>
<keyword evidence="2" id="KW-1185">Reference proteome</keyword>
<evidence type="ECO:0000313" key="2">
    <source>
        <dbReference type="Proteomes" id="UP001604277"/>
    </source>
</evidence>
<sequence length="127" mass="14765">MARLIISIYRKSGQVMRATIFSLKFTWRKTYFSLEEEEEEPNYLLEYDCETSISTFWESCGRVERNNLPLNIISKILCEVGVPLHRQDLMLNEISDRADEICNSPDNKNEKILSMIVSISIVAMKPI</sequence>
<protein>
    <submittedName>
        <fullName evidence="1">Uncharacterized protein</fullName>
    </submittedName>
</protein>
<evidence type="ECO:0000313" key="1">
    <source>
        <dbReference type="EMBL" id="KAL2548018.1"/>
    </source>
</evidence>
<accession>A0ABD1WGU1</accession>
<organism evidence="1 2">
    <name type="scientific">Forsythia ovata</name>
    <dbReference type="NCBI Taxonomy" id="205694"/>
    <lineage>
        <taxon>Eukaryota</taxon>
        <taxon>Viridiplantae</taxon>
        <taxon>Streptophyta</taxon>
        <taxon>Embryophyta</taxon>
        <taxon>Tracheophyta</taxon>
        <taxon>Spermatophyta</taxon>
        <taxon>Magnoliopsida</taxon>
        <taxon>eudicotyledons</taxon>
        <taxon>Gunneridae</taxon>
        <taxon>Pentapetalae</taxon>
        <taxon>asterids</taxon>
        <taxon>lamiids</taxon>
        <taxon>Lamiales</taxon>
        <taxon>Oleaceae</taxon>
        <taxon>Forsythieae</taxon>
        <taxon>Forsythia</taxon>
    </lineage>
</organism>
<name>A0ABD1WGU1_9LAMI</name>
<proteinExistence type="predicted"/>
<gene>
    <name evidence="1" type="ORF">Fot_09548</name>
</gene>
<dbReference type="AlphaFoldDB" id="A0ABD1WGU1"/>
<dbReference type="EMBL" id="JBFOLJ010000003">
    <property type="protein sequence ID" value="KAL2548018.1"/>
    <property type="molecule type" value="Genomic_DNA"/>
</dbReference>
<dbReference type="Proteomes" id="UP001604277">
    <property type="component" value="Unassembled WGS sequence"/>
</dbReference>
<comment type="caution">
    <text evidence="1">The sequence shown here is derived from an EMBL/GenBank/DDBJ whole genome shotgun (WGS) entry which is preliminary data.</text>
</comment>